<keyword evidence="2" id="KW-1185">Reference proteome</keyword>
<evidence type="ECO:0000313" key="1">
    <source>
        <dbReference type="EMBL" id="APU16799.1"/>
    </source>
</evidence>
<dbReference type="AlphaFoldDB" id="A0AAC9LI72"/>
<proteinExistence type="predicted"/>
<gene>
    <name evidence="1" type="ORF">UA74_23905</name>
</gene>
<evidence type="ECO:0000313" key="2">
    <source>
        <dbReference type="Proteomes" id="UP000185511"/>
    </source>
</evidence>
<dbReference type="KEGG" id="acad:UA74_23905"/>
<dbReference type="RefSeq" id="WP_075742271.1">
    <property type="nucleotide sequence ID" value="NZ_CP016076.1"/>
</dbReference>
<accession>A0AAC9LI72</accession>
<dbReference type="EMBL" id="CP016076">
    <property type="protein sequence ID" value="APU16799.1"/>
    <property type="molecule type" value="Genomic_DNA"/>
</dbReference>
<name>A0AAC9LI72_9PSEU</name>
<organism evidence="1 2">
    <name type="scientific">Actinoalloteichus fjordicus</name>
    <dbReference type="NCBI Taxonomy" id="1612552"/>
    <lineage>
        <taxon>Bacteria</taxon>
        <taxon>Bacillati</taxon>
        <taxon>Actinomycetota</taxon>
        <taxon>Actinomycetes</taxon>
        <taxon>Pseudonocardiales</taxon>
        <taxon>Pseudonocardiaceae</taxon>
        <taxon>Actinoalloteichus</taxon>
    </lineage>
</organism>
<reference evidence="2" key="1">
    <citation type="submission" date="2016-06" db="EMBL/GenBank/DDBJ databases">
        <title>Complete genome sequence of Actinoalloteichus fjordicus DSM 46855 (=ADI127-17), type strain of the new species Actinoalloteichus fjordicus.</title>
        <authorList>
            <person name="Ruckert C."/>
            <person name="Nouioui I."/>
            <person name="Willmese J."/>
            <person name="van Wezel G."/>
            <person name="Klenk H.-P."/>
            <person name="Kalinowski J."/>
            <person name="Zotchev S.B."/>
        </authorList>
    </citation>
    <scope>NUCLEOTIDE SEQUENCE [LARGE SCALE GENOMIC DNA]</scope>
    <source>
        <strain evidence="2">ADI127-7</strain>
    </source>
</reference>
<dbReference type="SUPFAM" id="SSF140453">
    <property type="entry name" value="EsxAB dimer-like"/>
    <property type="match status" value="1"/>
</dbReference>
<dbReference type="Proteomes" id="UP000185511">
    <property type="component" value="Chromosome"/>
</dbReference>
<sequence length="106" mass="11561">MTDFEVVPEALRNSVRFLQEAADSWASARDDLTGQELSDTGLGLLGSESGATRRYGEALTEAMSRLGEGSEILEAAATALKDVADDYESRDAEFYAQFDYLTNELP</sequence>
<dbReference type="InterPro" id="IPR036689">
    <property type="entry name" value="ESAT-6-like_sf"/>
</dbReference>
<protein>
    <submittedName>
        <fullName evidence="1">Uncharacterized protein</fullName>
    </submittedName>
</protein>